<proteinExistence type="predicted"/>
<sequence>MSFLSHRHEDPLQSNAVLSPILLLPPEILVEIFSFVVDATFHFGDISEVSGPTSRQAPWLLTRVCHRWTEVALRTPGLWSMVFLDLDRFGERGDVKLTKLRHDRSRNAPLTVKIFCEQDWHESHPVLDVAMAHCERWGEADLYITLPLAFQLAAVRDRLSALTTLGISLRLDEEYEADPAFWDTFADSPNLKTLCASFWDDHHFLRSPFAFPWHQLTRLSTTFFSNTEVLAVLQALSSAVECRLEYAKAVALPEQPISTRLPYLRSLLLQMAEESHASGRIHHRRTCLLDWLETPSLKHLSTYHTADAEAVRALLARSHCAASLHSFHFHSSSALPDVLLPLVQAMPCLTDLEIGDFNGALSPRSAVPTFVRALSAYWETRSPPRQPLSVWLVDGTYSTGSVQDLSVMYNDGFTVEISPDTCFRSLVADSFR</sequence>
<dbReference type="EMBL" id="JARJLG010000069">
    <property type="protein sequence ID" value="KAJ7753932.1"/>
    <property type="molecule type" value="Genomic_DNA"/>
</dbReference>
<name>A0AAD7IZL2_9AGAR</name>
<evidence type="ECO:0008006" key="3">
    <source>
        <dbReference type="Google" id="ProtNLM"/>
    </source>
</evidence>
<keyword evidence="2" id="KW-1185">Reference proteome</keyword>
<dbReference type="AlphaFoldDB" id="A0AAD7IZL2"/>
<reference evidence="1" key="1">
    <citation type="submission" date="2023-03" db="EMBL/GenBank/DDBJ databases">
        <title>Massive genome expansion in bonnet fungi (Mycena s.s.) driven by repeated elements and novel gene families across ecological guilds.</title>
        <authorList>
            <consortium name="Lawrence Berkeley National Laboratory"/>
            <person name="Harder C.B."/>
            <person name="Miyauchi S."/>
            <person name="Viragh M."/>
            <person name="Kuo A."/>
            <person name="Thoen E."/>
            <person name="Andreopoulos B."/>
            <person name="Lu D."/>
            <person name="Skrede I."/>
            <person name="Drula E."/>
            <person name="Henrissat B."/>
            <person name="Morin E."/>
            <person name="Kohler A."/>
            <person name="Barry K."/>
            <person name="LaButti K."/>
            <person name="Morin E."/>
            <person name="Salamov A."/>
            <person name="Lipzen A."/>
            <person name="Mereny Z."/>
            <person name="Hegedus B."/>
            <person name="Baldrian P."/>
            <person name="Stursova M."/>
            <person name="Weitz H."/>
            <person name="Taylor A."/>
            <person name="Grigoriev I.V."/>
            <person name="Nagy L.G."/>
            <person name="Martin F."/>
            <person name="Kauserud H."/>
        </authorList>
    </citation>
    <scope>NUCLEOTIDE SEQUENCE</scope>
    <source>
        <strain evidence="1">CBHHK188m</strain>
    </source>
</reference>
<accession>A0AAD7IZL2</accession>
<evidence type="ECO:0000313" key="2">
    <source>
        <dbReference type="Proteomes" id="UP001215280"/>
    </source>
</evidence>
<dbReference type="Gene3D" id="1.20.1280.50">
    <property type="match status" value="1"/>
</dbReference>
<dbReference type="Proteomes" id="UP001215280">
    <property type="component" value="Unassembled WGS sequence"/>
</dbReference>
<organism evidence="1 2">
    <name type="scientific">Mycena maculata</name>
    <dbReference type="NCBI Taxonomy" id="230809"/>
    <lineage>
        <taxon>Eukaryota</taxon>
        <taxon>Fungi</taxon>
        <taxon>Dikarya</taxon>
        <taxon>Basidiomycota</taxon>
        <taxon>Agaricomycotina</taxon>
        <taxon>Agaricomycetes</taxon>
        <taxon>Agaricomycetidae</taxon>
        <taxon>Agaricales</taxon>
        <taxon>Marasmiineae</taxon>
        <taxon>Mycenaceae</taxon>
        <taxon>Mycena</taxon>
    </lineage>
</organism>
<comment type="caution">
    <text evidence="1">The sequence shown here is derived from an EMBL/GenBank/DDBJ whole genome shotgun (WGS) entry which is preliminary data.</text>
</comment>
<protein>
    <recommendedName>
        <fullName evidence="3">F-box domain-containing protein</fullName>
    </recommendedName>
</protein>
<gene>
    <name evidence="1" type="ORF">DFH07DRAFT_941174</name>
</gene>
<evidence type="ECO:0000313" key="1">
    <source>
        <dbReference type="EMBL" id="KAJ7753932.1"/>
    </source>
</evidence>